<dbReference type="InterPro" id="IPR013032">
    <property type="entry name" value="EGF-like_CS"/>
</dbReference>
<feature type="disulfide bond" evidence="22">
    <location>
        <begin position="286"/>
        <end position="295"/>
    </location>
</feature>
<feature type="domain" description="EGF-like" evidence="26">
    <location>
        <begin position="690"/>
        <end position="727"/>
    </location>
</feature>
<dbReference type="SMART" id="SM00181">
    <property type="entry name" value="EGF"/>
    <property type="match status" value="20"/>
</dbReference>
<dbReference type="SMART" id="SM00179">
    <property type="entry name" value="EGF_CA"/>
    <property type="match status" value="19"/>
</dbReference>
<comment type="subcellular location">
    <subcellularLocation>
        <location evidence="2">Cell membrane</location>
        <topology evidence="2">Single-pass type I membrane protein</topology>
    </subcellularLocation>
    <subcellularLocation>
        <location evidence="1">Nucleus</location>
    </subcellularLocation>
</comment>
<feature type="disulfide bond" evidence="22">
    <location>
        <begin position="326"/>
        <end position="335"/>
    </location>
</feature>
<dbReference type="FunFam" id="3.30.300.320:FF:000001">
    <property type="entry name" value="Neurogenic locus notch 1"/>
    <property type="match status" value="1"/>
</dbReference>
<dbReference type="CDD" id="cd00054">
    <property type="entry name" value="EGF_CA"/>
    <property type="match status" value="15"/>
</dbReference>
<dbReference type="FunFam" id="2.10.25.10:FF:000151">
    <property type="entry name" value="FAT atypical cadherin 4"/>
    <property type="match status" value="1"/>
</dbReference>
<name>A0A7F8QJP7_LEPWE</name>
<feature type="disulfide bond" evidence="22">
    <location>
        <begin position="92"/>
        <end position="101"/>
    </location>
</feature>
<keyword evidence="11" id="KW-0914">Notch signaling pathway</keyword>
<dbReference type="CDD" id="cd21703">
    <property type="entry name" value="JMTM_Notch2"/>
    <property type="match status" value="1"/>
</dbReference>
<dbReference type="GO" id="GO:0038023">
    <property type="term" value="F:signaling receptor activity"/>
    <property type="evidence" value="ECO:0007669"/>
    <property type="project" value="InterPro"/>
</dbReference>
<dbReference type="FunFam" id="2.10.25.10:FF:000136">
    <property type="entry name" value="Neurogenic locus notch 1"/>
    <property type="match status" value="1"/>
</dbReference>
<dbReference type="PROSITE" id="PS01187">
    <property type="entry name" value="EGF_CA"/>
    <property type="match status" value="6"/>
</dbReference>
<feature type="disulfide bond" evidence="22">
    <location>
        <begin position="848"/>
        <end position="865"/>
    </location>
</feature>
<feature type="domain" description="EGF-like" evidence="26">
    <location>
        <begin position="494"/>
        <end position="530"/>
    </location>
</feature>
<feature type="domain" description="EGF-like" evidence="26">
    <location>
        <begin position="64"/>
        <end position="102"/>
    </location>
</feature>
<dbReference type="InterPro" id="IPR000742">
    <property type="entry name" value="EGF"/>
</dbReference>
<dbReference type="PRINTS" id="PR01983">
    <property type="entry name" value="NOTCH"/>
</dbReference>
<evidence type="ECO:0000256" key="18">
    <source>
        <dbReference type="ARBA" id="ARBA00023163"/>
    </source>
</evidence>
<evidence type="ECO:0000256" key="8">
    <source>
        <dbReference type="ARBA" id="ARBA00022729"/>
    </source>
</evidence>
<keyword evidence="14" id="KW-0040">ANK repeat</keyword>
<dbReference type="FunFam" id="2.10.25.10:FF:000080">
    <property type="entry name" value="Neurogenic locus notch 1"/>
    <property type="match status" value="1"/>
</dbReference>
<keyword evidence="16 22" id="KW-1015">Disulfide bond</keyword>
<dbReference type="GO" id="GO:0003008">
    <property type="term" value="P:system process"/>
    <property type="evidence" value="ECO:0007669"/>
    <property type="project" value="UniProtKB-ARBA"/>
</dbReference>
<evidence type="ECO:0000256" key="11">
    <source>
        <dbReference type="ARBA" id="ARBA00022976"/>
    </source>
</evidence>
<dbReference type="PANTHER" id="PTHR45836">
    <property type="entry name" value="SLIT HOMOLOG"/>
    <property type="match status" value="1"/>
</dbReference>
<feature type="disulfide bond" evidence="22">
    <location>
        <begin position="73"/>
        <end position="90"/>
    </location>
</feature>
<dbReference type="PROSITE" id="PS00010">
    <property type="entry name" value="ASX_HYDROXYL"/>
    <property type="match status" value="11"/>
</dbReference>
<feature type="domain" description="EGF-like" evidence="26">
    <location>
        <begin position="182"/>
        <end position="219"/>
    </location>
</feature>
<dbReference type="GO" id="GO:0007411">
    <property type="term" value="P:axon guidance"/>
    <property type="evidence" value="ECO:0007669"/>
    <property type="project" value="TreeGrafter"/>
</dbReference>
<evidence type="ECO:0000256" key="1">
    <source>
        <dbReference type="ARBA" id="ARBA00004123"/>
    </source>
</evidence>
<keyword evidence="5" id="KW-1003">Cell membrane</keyword>
<dbReference type="FunFam" id="2.10.25.10:FF:000522">
    <property type="entry name" value="Notch receptor 3"/>
    <property type="match status" value="1"/>
</dbReference>
<dbReference type="FunFam" id="2.10.25.10:FF:000122">
    <property type="entry name" value="Protein crumbs homolog 2"/>
    <property type="match status" value="1"/>
</dbReference>
<dbReference type="SUPFAM" id="SSF57184">
    <property type="entry name" value="Growth factor receptor domain"/>
    <property type="match status" value="2"/>
</dbReference>
<keyword evidence="7 24" id="KW-0812">Transmembrane</keyword>
<gene>
    <name evidence="29" type="primary">LOC102750119</name>
</gene>
<dbReference type="Pfam" id="PF07684">
    <property type="entry name" value="NODP"/>
    <property type="match status" value="1"/>
</dbReference>
<dbReference type="GO" id="GO:0003002">
    <property type="term" value="P:regionalization"/>
    <property type="evidence" value="ECO:0007669"/>
    <property type="project" value="UniProtKB-ARBA"/>
</dbReference>
<feature type="domain" description="EGF-like" evidence="26">
    <location>
        <begin position="260"/>
        <end position="296"/>
    </location>
</feature>
<dbReference type="Proteomes" id="UP000245341">
    <property type="component" value="Unplaced"/>
</dbReference>
<evidence type="ECO:0000256" key="5">
    <source>
        <dbReference type="ARBA" id="ARBA00022475"/>
    </source>
</evidence>
<dbReference type="FunFam" id="2.10.25.10:FF:000004">
    <property type="entry name" value="Neurogenic locus notch 1"/>
    <property type="match status" value="1"/>
</dbReference>
<feature type="domain" description="EGF-like" evidence="26">
    <location>
        <begin position="415"/>
        <end position="454"/>
    </location>
</feature>
<feature type="disulfide bond" evidence="22">
    <location>
        <begin position="133"/>
        <end position="142"/>
    </location>
</feature>
<feature type="domain" description="LNR" evidence="27">
    <location>
        <begin position="931"/>
        <end position="967"/>
    </location>
</feature>
<feature type="domain" description="LNR" evidence="27">
    <location>
        <begin position="890"/>
        <end position="930"/>
    </location>
</feature>
<keyword evidence="19" id="KW-0675">Receptor</keyword>
<feature type="disulfide bond" evidence="22">
    <location>
        <begin position="248"/>
        <end position="257"/>
    </location>
</feature>
<dbReference type="FunFam" id="2.10.25.10:FF:000146">
    <property type="entry name" value="Putative neurogenic locus notch"/>
    <property type="match status" value="1"/>
</dbReference>
<dbReference type="Gene3D" id="2.10.25.10">
    <property type="entry name" value="Laminin"/>
    <property type="match status" value="20"/>
</dbReference>
<evidence type="ECO:0000256" key="16">
    <source>
        <dbReference type="ARBA" id="ARBA00023157"/>
    </source>
</evidence>
<dbReference type="Gene3D" id="3.30.70.3310">
    <property type="match status" value="1"/>
</dbReference>
<protein>
    <submittedName>
        <fullName evidence="29">Neurogenic locus notch homolog protein 2-like</fullName>
    </submittedName>
</protein>
<feature type="domain" description="EGF-like" evidence="26">
    <location>
        <begin position="221"/>
        <end position="258"/>
    </location>
</feature>
<evidence type="ECO:0000313" key="28">
    <source>
        <dbReference type="Proteomes" id="UP000245341"/>
    </source>
</evidence>
<dbReference type="PROSITE" id="PS50258">
    <property type="entry name" value="LNR"/>
    <property type="match status" value="3"/>
</dbReference>
<comment type="similarity">
    <text evidence="3">Belongs to the NOTCH family.</text>
</comment>
<dbReference type="OrthoDB" id="283575at2759"/>
<feature type="domain" description="EGF-like" evidence="26">
    <location>
        <begin position="532"/>
        <end position="568"/>
    </location>
</feature>
<keyword evidence="28" id="KW-1185">Reference proteome</keyword>
<evidence type="ECO:0000256" key="23">
    <source>
        <dbReference type="SAM" id="MobiDB-lite"/>
    </source>
</evidence>
<dbReference type="InterPro" id="IPR001881">
    <property type="entry name" value="EGF-like_Ca-bd_dom"/>
</dbReference>
<dbReference type="FunFam" id="2.10.25.10:FF:000423">
    <property type="entry name" value="Neurogenic locus notch homolog protein 2"/>
    <property type="match status" value="1"/>
</dbReference>
<dbReference type="InterPro" id="IPR011656">
    <property type="entry name" value="Notch_NODP_dom"/>
</dbReference>
<dbReference type="FunFam" id="2.10.25.10:FF:000095">
    <property type="entry name" value="Notch, isoform B"/>
    <property type="match status" value="1"/>
</dbReference>
<dbReference type="GO" id="GO:0043235">
    <property type="term" value="C:receptor complex"/>
    <property type="evidence" value="ECO:0007669"/>
    <property type="project" value="InterPro"/>
</dbReference>
<keyword evidence="20" id="KW-0325">Glycoprotein</keyword>
<dbReference type="InterPro" id="IPR049883">
    <property type="entry name" value="NOTCH1_EGF-like"/>
</dbReference>
<dbReference type="InterPro" id="IPR051355">
    <property type="entry name" value="Notch/Slit_guidance"/>
</dbReference>
<dbReference type="FunFam" id="2.10.25.10:FF:000157">
    <property type="entry name" value="Neurogenic locus notch protein 1"/>
    <property type="match status" value="1"/>
</dbReference>
<feature type="disulfide bond" evidence="22">
    <location>
        <begin position="757"/>
        <end position="766"/>
    </location>
</feature>
<dbReference type="KEGG" id="lww:102750119"/>
<feature type="region of interest" description="Disordered" evidence="23">
    <location>
        <begin position="1218"/>
        <end position="1238"/>
    </location>
</feature>
<feature type="disulfide bond" evidence="22">
    <location>
        <begin position="403"/>
        <end position="412"/>
    </location>
</feature>
<evidence type="ECO:0000256" key="15">
    <source>
        <dbReference type="ARBA" id="ARBA00023136"/>
    </source>
</evidence>
<feature type="chain" id="PRO_5028888418" evidence="25">
    <location>
        <begin position="26"/>
        <end position="1331"/>
    </location>
</feature>
<evidence type="ECO:0000256" key="21">
    <source>
        <dbReference type="ARBA" id="ARBA00023242"/>
    </source>
</evidence>
<dbReference type="SUPFAM" id="SSF57196">
    <property type="entry name" value="EGF/Laminin"/>
    <property type="match status" value="13"/>
</dbReference>
<feature type="disulfide bond" evidence="22">
    <location>
        <begin position="738"/>
        <end position="755"/>
    </location>
</feature>
<keyword evidence="21" id="KW-0539">Nucleus</keyword>
<dbReference type="PRINTS" id="PR01452">
    <property type="entry name" value="LNOTCHREPEAT"/>
</dbReference>
<feature type="domain" description="EGF-like" evidence="26">
    <location>
        <begin position="570"/>
        <end position="605"/>
    </location>
</feature>
<organism evidence="28 29">
    <name type="scientific">Leptonychotes weddellii</name>
    <name type="common">Weddell seal</name>
    <name type="synonym">Otaria weddellii</name>
    <dbReference type="NCBI Taxonomy" id="9713"/>
    <lineage>
        <taxon>Eukaryota</taxon>
        <taxon>Metazoa</taxon>
        <taxon>Chordata</taxon>
        <taxon>Craniata</taxon>
        <taxon>Vertebrata</taxon>
        <taxon>Euteleostomi</taxon>
        <taxon>Mammalia</taxon>
        <taxon>Eutheria</taxon>
        <taxon>Laurasiatheria</taxon>
        <taxon>Carnivora</taxon>
        <taxon>Caniformia</taxon>
        <taxon>Pinnipedia</taxon>
        <taxon>Phocidae</taxon>
        <taxon>Monachinae</taxon>
        <taxon>Lobodontini</taxon>
        <taxon>Leptonychotes</taxon>
    </lineage>
</organism>
<dbReference type="GO" id="GO:0006355">
    <property type="term" value="P:regulation of DNA-templated transcription"/>
    <property type="evidence" value="ECO:0007669"/>
    <property type="project" value="InterPro"/>
</dbReference>
<feature type="domain" description="EGF-like" evidence="26">
    <location>
        <begin position="456"/>
        <end position="492"/>
    </location>
</feature>
<dbReference type="FunFam" id="2.10.25.10:FF:000060">
    <property type="entry name" value="Neurogenic locus notch protein 1"/>
    <property type="match status" value="1"/>
</dbReference>
<keyword evidence="8 25" id="KW-0732">Signal</keyword>
<dbReference type="Pfam" id="PF00066">
    <property type="entry name" value="Notch"/>
    <property type="match status" value="3"/>
</dbReference>
<dbReference type="InterPro" id="IPR009030">
    <property type="entry name" value="Growth_fac_rcpt_cys_sf"/>
</dbReference>
<dbReference type="FunFam" id="2.10.25.10:FF:000125">
    <property type="entry name" value="Neurogenic locus notch protein-like"/>
    <property type="match status" value="1"/>
</dbReference>
<evidence type="ECO:0000256" key="12">
    <source>
        <dbReference type="ARBA" id="ARBA00022989"/>
    </source>
</evidence>
<dbReference type="GO" id="GO:0007219">
    <property type="term" value="P:Notch signaling pathway"/>
    <property type="evidence" value="ECO:0007669"/>
    <property type="project" value="UniProtKB-KW"/>
</dbReference>
<dbReference type="SUPFAM" id="SSF90193">
    <property type="entry name" value="Notch domain"/>
    <property type="match status" value="2"/>
</dbReference>
<evidence type="ECO:0000259" key="26">
    <source>
        <dbReference type="PROSITE" id="PS50026"/>
    </source>
</evidence>
<feature type="domain" description="EGF-like" evidence="26">
    <location>
        <begin position="298"/>
        <end position="336"/>
    </location>
</feature>
<keyword evidence="9" id="KW-0677">Repeat</keyword>
<keyword evidence="15 24" id="KW-0472">Membrane</keyword>
<feature type="disulfide bond" evidence="22">
    <location>
        <begin position="482"/>
        <end position="491"/>
    </location>
</feature>
<dbReference type="Pfam" id="PF07645">
    <property type="entry name" value="EGF_CA"/>
    <property type="match status" value="3"/>
</dbReference>
<keyword evidence="10" id="KW-0221">Differentiation</keyword>
<dbReference type="Gene3D" id="3.30.300.320">
    <property type="match status" value="1"/>
</dbReference>
<keyword evidence="17" id="KW-0010">Activator</keyword>
<dbReference type="FunFam" id="2.10.25.10:FF:000253">
    <property type="entry name" value="Neurogenic locus notch protein 1"/>
    <property type="match status" value="1"/>
</dbReference>
<feature type="domain" description="EGF-like" evidence="26">
    <location>
        <begin position="607"/>
        <end position="644"/>
    </location>
</feature>
<dbReference type="InterPro" id="IPR000152">
    <property type="entry name" value="EGF-type_Asp/Asn_hydroxyl_site"/>
</dbReference>
<dbReference type="GO" id="GO:0005634">
    <property type="term" value="C:nucleus"/>
    <property type="evidence" value="ECO:0007669"/>
    <property type="project" value="UniProtKB-SubCell"/>
</dbReference>
<dbReference type="FunFam" id="2.10.25.10:FF:000143">
    <property type="entry name" value="Protein crumbs 1"/>
    <property type="match status" value="1"/>
</dbReference>
<keyword evidence="12 24" id="KW-1133">Transmembrane helix</keyword>
<feature type="domain" description="EGF-like" evidence="26">
    <location>
        <begin position="840"/>
        <end position="877"/>
    </location>
</feature>
<dbReference type="GO" id="GO:0009986">
    <property type="term" value="C:cell surface"/>
    <property type="evidence" value="ECO:0007669"/>
    <property type="project" value="TreeGrafter"/>
</dbReference>
<dbReference type="GO" id="GO:0005576">
    <property type="term" value="C:extracellular region"/>
    <property type="evidence" value="ECO:0007669"/>
    <property type="project" value="UniProtKB-ARBA"/>
</dbReference>
<feature type="domain" description="EGF-like" evidence="26">
    <location>
        <begin position="338"/>
        <end position="374"/>
    </location>
</feature>
<dbReference type="PRINTS" id="PR00010">
    <property type="entry name" value="EGFBLOOD"/>
</dbReference>
<evidence type="ECO:0000259" key="27">
    <source>
        <dbReference type="PROSITE" id="PS50258"/>
    </source>
</evidence>
<dbReference type="SMART" id="SM01338">
    <property type="entry name" value="NOD"/>
    <property type="match status" value="1"/>
</dbReference>
<dbReference type="RefSeq" id="XP_030880428.1">
    <property type="nucleotide sequence ID" value="XM_031024568.1"/>
</dbReference>
<dbReference type="FunFam" id="2.10.25.10:FF:000123">
    <property type="entry name" value="Crumbs homolog 1 (Drosophila)"/>
    <property type="match status" value="1"/>
</dbReference>
<feature type="disulfide bond" evidence="22">
    <location>
        <begin position="717"/>
        <end position="726"/>
    </location>
</feature>
<evidence type="ECO:0000256" key="10">
    <source>
        <dbReference type="ARBA" id="ARBA00022782"/>
    </source>
</evidence>
<feature type="domain" description="EGF-like" evidence="26">
    <location>
        <begin position="144"/>
        <end position="180"/>
    </location>
</feature>
<evidence type="ECO:0000256" key="7">
    <source>
        <dbReference type="ARBA" id="ARBA00022692"/>
    </source>
</evidence>
<dbReference type="FunFam" id="2.10.25.10:FF:000393">
    <property type="entry name" value="Neurogenic locus notch homolog protein 2"/>
    <property type="match status" value="1"/>
</dbReference>
<proteinExistence type="inferred from homology"/>
<feature type="disulfide bond" evidence="22">
    <location>
        <begin position="798"/>
        <end position="807"/>
    </location>
</feature>
<evidence type="ECO:0000256" key="24">
    <source>
        <dbReference type="SAM" id="Phobius"/>
    </source>
</evidence>
<dbReference type="PROSITE" id="PS01186">
    <property type="entry name" value="EGF_2"/>
    <property type="match status" value="15"/>
</dbReference>
<dbReference type="SMART" id="SM01339">
    <property type="entry name" value="NODP"/>
    <property type="match status" value="1"/>
</dbReference>
<feature type="disulfide bond" evidence="22">
    <location>
        <begin position="53"/>
        <end position="62"/>
    </location>
</feature>
<dbReference type="FunFam" id="2.10.25.10:FF:000392">
    <property type="entry name" value="neurogenic locus notch homolog protein 2"/>
    <property type="match status" value="1"/>
</dbReference>
<dbReference type="InterPro" id="IPR018097">
    <property type="entry name" value="EGF_Ca-bd_CS"/>
</dbReference>
<feature type="disulfide bond" evidence="22">
    <location>
        <begin position="170"/>
        <end position="179"/>
    </location>
</feature>
<evidence type="ECO:0000313" key="29">
    <source>
        <dbReference type="RefSeq" id="XP_030880428.1"/>
    </source>
</evidence>
<dbReference type="PROSITE" id="PS00022">
    <property type="entry name" value="EGF_1"/>
    <property type="match status" value="19"/>
</dbReference>
<reference evidence="29" key="1">
    <citation type="submission" date="2025-08" db="UniProtKB">
        <authorList>
            <consortium name="RefSeq"/>
        </authorList>
    </citation>
    <scope>IDENTIFICATION</scope>
    <source>
        <tissue evidence="29">Liver</tissue>
    </source>
</reference>
<feature type="disulfide bond" evidence="22">
    <location>
        <begin position="364"/>
        <end position="373"/>
    </location>
</feature>
<dbReference type="Pfam" id="PF06816">
    <property type="entry name" value="NOD"/>
    <property type="match status" value="1"/>
</dbReference>
<evidence type="ECO:0000256" key="2">
    <source>
        <dbReference type="ARBA" id="ARBA00004251"/>
    </source>
</evidence>
<accession>A0A7F8QJP7</accession>
<keyword evidence="18" id="KW-0804">Transcription</keyword>
<feature type="transmembrane region" description="Helical" evidence="24">
    <location>
        <begin position="1143"/>
        <end position="1165"/>
    </location>
</feature>
<evidence type="ECO:0000256" key="22">
    <source>
        <dbReference type="PROSITE-ProRule" id="PRU00076"/>
    </source>
</evidence>
<dbReference type="Pfam" id="PF12661">
    <property type="entry name" value="hEGF"/>
    <property type="match status" value="5"/>
</dbReference>
<feature type="disulfide bond" evidence="22">
    <location>
        <begin position="867"/>
        <end position="876"/>
    </location>
</feature>
<dbReference type="FunFam" id="2.10.25.10:FF:000092">
    <property type="entry name" value="Neurogenic locus notch protein 1"/>
    <property type="match status" value="1"/>
</dbReference>
<feature type="domain" description="EGF-like" evidence="26">
    <location>
        <begin position="24"/>
        <end position="63"/>
    </location>
</feature>
<dbReference type="SMART" id="SM00004">
    <property type="entry name" value="NL"/>
    <property type="match status" value="3"/>
</dbReference>
<feature type="domain" description="EGF-like" evidence="26">
    <location>
        <begin position="375"/>
        <end position="413"/>
    </location>
</feature>
<dbReference type="InterPro" id="IPR022336">
    <property type="entry name" value="Notch_2"/>
</dbReference>
<feature type="disulfide bond" evidence="22">
    <location>
        <begin position="384"/>
        <end position="401"/>
    </location>
</feature>
<dbReference type="GO" id="GO:0006915">
    <property type="term" value="P:apoptotic process"/>
    <property type="evidence" value="ECO:0007669"/>
    <property type="project" value="InterPro"/>
</dbReference>
<evidence type="ECO:0000256" key="14">
    <source>
        <dbReference type="ARBA" id="ARBA00023043"/>
    </source>
</evidence>
<evidence type="ECO:0000256" key="9">
    <source>
        <dbReference type="ARBA" id="ARBA00022737"/>
    </source>
</evidence>
<evidence type="ECO:0000256" key="6">
    <source>
        <dbReference type="ARBA" id="ARBA00022536"/>
    </source>
</evidence>
<dbReference type="GO" id="GO:0005886">
    <property type="term" value="C:plasma membrane"/>
    <property type="evidence" value="ECO:0007669"/>
    <property type="project" value="UniProtKB-SubCell"/>
</dbReference>
<feature type="disulfide bond" evidence="22">
    <location>
        <begin position="209"/>
        <end position="218"/>
    </location>
</feature>
<evidence type="ECO:0000256" key="20">
    <source>
        <dbReference type="ARBA" id="ARBA00023180"/>
    </source>
</evidence>
<evidence type="ECO:0000256" key="3">
    <source>
        <dbReference type="ARBA" id="ARBA00005847"/>
    </source>
</evidence>
<dbReference type="PROSITE" id="PS50026">
    <property type="entry name" value="EGF_3"/>
    <property type="match status" value="20"/>
</dbReference>
<dbReference type="GO" id="GO:0051241">
    <property type="term" value="P:negative regulation of multicellular organismal process"/>
    <property type="evidence" value="ECO:0007669"/>
    <property type="project" value="UniProtKB-ARBA"/>
</dbReference>
<dbReference type="InterPro" id="IPR010660">
    <property type="entry name" value="Notch_NOD_dom"/>
</dbReference>
<evidence type="ECO:0000256" key="17">
    <source>
        <dbReference type="ARBA" id="ARBA00023159"/>
    </source>
</evidence>
<dbReference type="Pfam" id="PF00008">
    <property type="entry name" value="EGF"/>
    <property type="match status" value="9"/>
</dbReference>
<sequence length="1331" mass="143802">MPALRPAPLWTLLALWLCCTAPARALQCRDGYEPCVNEGVCVTYHNGTGYCKCPEGFLGEYCQHRDPCEKNRCQNGGTCVAQAMLGKATCRCALGFTGDDCQYSTTHPCFVSHPCLNGGTCHVRSRDDYECTCQVGFTGKLCQWRDACLSHPCANGSTCTTVANQFSCRCLAGFTGQKCETDVNECDLPGRCQRGGTCLNLPGSYQCQCPQGFTGQHCDSPYVPCAPSPCVNGGTCRQTGDFAFECNCLPGFEGVTCERNIDDCPNHKCQNGGVCVDGVNTYNCRCPPQWTGQFCTEDVDECLLQPNACQNGGTCTNRNGGYGCVCVNGWSGDDCSENIDDCAFASCTPGSTCIDRVASFSCMCPEGKAGLLCHLDDACISNPCHKGALCDTNPLNGQYICTCPQGYKGADCTEDVDECAMANSNPCEHAGKCVNTDGAFHCECLKGYAGPRCEMDINECHSDPCQNDATCLDKIGGFTCLCMPGFKGVHCELEINECQSNPCVNNGQCVDKVNRFQCLCPPGFTGPVCQIDIDDCSSTPCLNGAKCIDHPNGYECQCATGFTGVLCEENIDNCDPDPCHHGRCQDGIDSYTCICNPGYMGAICSDQIDECYSSPCLHDGRCIDLVNGYQCNCQPGTSGKPLCLCLLWAFTSPSSLHTGCLSLAGKQRSKECHPFSVSSLFSPGLLCEENIDDCAGGPHCLNGGQCVDRIGGYSCRCLPGFAGERCEGDINECLSSPCSSEGSLDCIQLTNDYLCVCRNAFTGRHCETFVDVCPQMPCLNGGTCAVASNMPDGFICRCPPGFSGARCQSSCGQVKCRRGEQCVHTASGPRCFCPNPQDCESGCASSPCQHGGSCYPQRQPPYYSCQCAPPFWGSRCELYTAPTSTPPATCLSQYCADKARDGVCDEACNSHACQWDGGDCSLTMENPWANCSSPLPCWDYINNQCDELCNTAECLFDNFECQGNSKTCKYDKYCADHFKDNHCDQGCNSEECGWDGLDCAADRPENLAEGTLVIVVLMPPEQLLQDARSFLRALGTLLHTNLHIKRDSQGALMVYPYYGEKSAAMKKQRMTRRSLPGDQEQEVAGSKVFLEIDNRQCVQDSDQCFKNTDAAAALLASHAIQGTLSYPLVSVVSESLSPKRTQLLYLLAVAVVIILFIILLGVIMAKRKRKHGSLWLPEGFTLRRDSSNHKRREPVGQDAVGLKNLSVQVSEANLIGSGTSEHWVDDEGPQPKKAKAEDEALLSEEDDAIDRRQWTQQHLEAADIRRTPSLALTPPQAEQEVDVLDVNVRGPGQHPQASPFPSTMPALGSGLCLCWPHLVICPLPIAQTKSA</sequence>
<dbReference type="GO" id="GO:0048732">
    <property type="term" value="P:gland development"/>
    <property type="evidence" value="ECO:0007669"/>
    <property type="project" value="UniProtKB-ARBA"/>
</dbReference>
<dbReference type="GO" id="GO:0005509">
    <property type="term" value="F:calcium ion binding"/>
    <property type="evidence" value="ECO:0007669"/>
    <property type="project" value="InterPro"/>
</dbReference>
<feature type="disulfide bond" evidence="22">
    <location>
        <begin position="574"/>
        <end position="584"/>
    </location>
</feature>
<keyword evidence="13" id="KW-0805">Transcription regulation</keyword>
<feature type="disulfide bond" evidence="22">
    <location>
        <begin position="558"/>
        <end position="567"/>
    </location>
</feature>
<dbReference type="InterPro" id="IPR000800">
    <property type="entry name" value="Notch_dom"/>
</dbReference>
<feature type="disulfide bond" evidence="22">
    <location>
        <begin position="595"/>
        <end position="604"/>
    </location>
</feature>
<feature type="disulfide bond" evidence="22">
    <location>
        <begin position="520"/>
        <end position="529"/>
    </location>
</feature>
<feature type="signal peptide" evidence="25">
    <location>
        <begin position="1"/>
        <end position="25"/>
    </location>
</feature>
<dbReference type="GeneID" id="102750119"/>
<feature type="domain" description="EGF-like" evidence="26">
    <location>
        <begin position="729"/>
        <end position="767"/>
    </location>
</feature>
<evidence type="ECO:0000256" key="13">
    <source>
        <dbReference type="ARBA" id="ARBA00023015"/>
    </source>
</evidence>
<dbReference type="GO" id="GO:0071228">
    <property type="term" value="P:cellular response to tumor cell"/>
    <property type="evidence" value="ECO:0007669"/>
    <property type="project" value="InterPro"/>
</dbReference>
<dbReference type="PANTHER" id="PTHR45836:SF15">
    <property type="entry name" value="NEUROGENIC LOCUS NOTCH HOMOLOG PROTEIN 2"/>
    <property type="match status" value="1"/>
</dbReference>
<feature type="domain" description="EGF-like" evidence="26">
    <location>
        <begin position="769"/>
        <end position="808"/>
    </location>
</feature>
<evidence type="ECO:0000256" key="19">
    <source>
        <dbReference type="ARBA" id="ARBA00023170"/>
    </source>
</evidence>
<feature type="domain" description="LNR" evidence="27">
    <location>
        <begin position="968"/>
        <end position="1009"/>
    </location>
</feature>
<keyword evidence="4" id="KW-0217">Developmental protein</keyword>
<feature type="domain" description="EGF-like" evidence="26">
    <location>
        <begin position="105"/>
        <end position="143"/>
    </location>
</feature>
<keyword evidence="6 22" id="KW-0245">EGF-like domain</keyword>
<dbReference type="PRINTS" id="PR01985">
    <property type="entry name" value="NOTCH2"/>
</dbReference>
<comment type="caution">
    <text evidence="22">Lacks conserved residue(s) required for the propagation of feature annotation.</text>
</comment>
<evidence type="ECO:0000256" key="4">
    <source>
        <dbReference type="ARBA" id="ARBA00022473"/>
    </source>
</evidence>
<dbReference type="FunFam" id="2.10.25.10:FF:000127">
    <property type="entry name" value="Neurogenic locus notch protein 1"/>
    <property type="match status" value="1"/>
</dbReference>
<dbReference type="GO" id="GO:0051240">
    <property type="term" value="P:positive regulation of multicellular organismal process"/>
    <property type="evidence" value="ECO:0007669"/>
    <property type="project" value="UniProtKB-ARBA"/>
</dbReference>
<dbReference type="InterPro" id="IPR035993">
    <property type="entry name" value="Notch-like_dom_sf"/>
</dbReference>
<evidence type="ECO:0000256" key="25">
    <source>
        <dbReference type="SAM" id="SignalP"/>
    </source>
</evidence>
<dbReference type="FunFam" id="3.30.70.3310:FF:000001">
    <property type="entry name" value="Neurogenic locus notch protein 2"/>
    <property type="match status" value="1"/>
</dbReference>
<feature type="disulfide bond" evidence="22">
    <location>
        <begin position="444"/>
        <end position="453"/>
    </location>
</feature>